<dbReference type="RefSeq" id="WP_379864739.1">
    <property type="nucleotide sequence ID" value="NZ_JBHTBW010000023.1"/>
</dbReference>
<accession>A0ABW2RKH7</accession>
<gene>
    <name evidence="1" type="ORF">ACFQNG_09785</name>
</gene>
<sequence>MSGNSLSMKDLTELINNVMGQQVLSEQQLTQIMRGAKKAHEQGGMAAVLEYLMKVTQADVDMEELKQFADSIRVNPNMGMDFLTGKKKIRRKKK</sequence>
<evidence type="ECO:0000313" key="1">
    <source>
        <dbReference type="EMBL" id="MFC7441443.1"/>
    </source>
</evidence>
<evidence type="ECO:0000313" key="2">
    <source>
        <dbReference type="Proteomes" id="UP001596500"/>
    </source>
</evidence>
<organism evidence="1 2">
    <name type="scientific">Laceyella putida</name>
    <dbReference type="NCBI Taxonomy" id="110101"/>
    <lineage>
        <taxon>Bacteria</taxon>
        <taxon>Bacillati</taxon>
        <taxon>Bacillota</taxon>
        <taxon>Bacilli</taxon>
        <taxon>Bacillales</taxon>
        <taxon>Thermoactinomycetaceae</taxon>
        <taxon>Laceyella</taxon>
    </lineage>
</organism>
<reference evidence="2" key="1">
    <citation type="journal article" date="2019" name="Int. J. Syst. Evol. Microbiol.">
        <title>The Global Catalogue of Microorganisms (GCM) 10K type strain sequencing project: providing services to taxonomists for standard genome sequencing and annotation.</title>
        <authorList>
            <consortium name="The Broad Institute Genomics Platform"/>
            <consortium name="The Broad Institute Genome Sequencing Center for Infectious Disease"/>
            <person name="Wu L."/>
            <person name="Ma J."/>
        </authorList>
    </citation>
    <scope>NUCLEOTIDE SEQUENCE [LARGE SCALE GENOMIC DNA]</scope>
    <source>
        <strain evidence="2">CGMCC 1.12942</strain>
    </source>
</reference>
<dbReference type="Proteomes" id="UP001596500">
    <property type="component" value="Unassembled WGS sequence"/>
</dbReference>
<protein>
    <submittedName>
        <fullName evidence="1">Uncharacterized protein</fullName>
    </submittedName>
</protein>
<comment type="caution">
    <text evidence="1">The sequence shown here is derived from an EMBL/GenBank/DDBJ whole genome shotgun (WGS) entry which is preliminary data.</text>
</comment>
<dbReference type="EMBL" id="JBHTBW010000023">
    <property type="protein sequence ID" value="MFC7441443.1"/>
    <property type="molecule type" value="Genomic_DNA"/>
</dbReference>
<name>A0ABW2RKH7_9BACL</name>
<keyword evidence="2" id="KW-1185">Reference proteome</keyword>
<proteinExistence type="predicted"/>